<feature type="domain" description="Helitron helicase-like" evidence="3">
    <location>
        <begin position="5"/>
        <end position="161"/>
    </location>
</feature>
<dbReference type="GO" id="GO:0000723">
    <property type="term" value="P:telomere maintenance"/>
    <property type="evidence" value="ECO:0007669"/>
    <property type="project" value="InterPro"/>
</dbReference>
<keyword evidence="1" id="KW-0067">ATP-binding</keyword>
<dbReference type="GO" id="GO:0006281">
    <property type="term" value="P:DNA repair"/>
    <property type="evidence" value="ECO:0007669"/>
    <property type="project" value="UniProtKB-KW"/>
</dbReference>
<accession>A0A6P4DCZ7</accession>
<dbReference type="InterPro" id="IPR010285">
    <property type="entry name" value="DNA_helicase_pif1-like_DEAD"/>
</dbReference>
<evidence type="ECO:0000256" key="1">
    <source>
        <dbReference type="RuleBase" id="RU363044"/>
    </source>
</evidence>
<keyword evidence="1" id="KW-0227">DNA damage</keyword>
<reference evidence="4" key="1">
    <citation type="journal article" date="2016" name="Nat. Genet.">
        <title>The genome sequences of Arachis duranensis and Arachis ipaensis, the diploid ancestors of cultivated peanut.</title>
        <authorList>
            <person name="Bertioli D.J."/>
            <person name="Cannon S.B."/>
            <person name="Froenicke L."/>
            <person name="Huang G."/>
            <person name="Farmer A.D."/>
            <person name="Cannon E.K."/>
            <person name="Liu X."/>
            <person name="Gao D."/>
            <person name="Clevenger J."/>
            <person name="Dash S."/>
            <person name="Ren L."/>
            <person name="Moretzsohn M.C."/>
            <person name="Shirasawa K."/>
            <person name="Huang W."/>
            <person name="Vidigal B."/>
            <person name="Abernathy B."/>
            <person name="Chu Y."/>
            <person name="Niederhuth C.E."/>
            <person name="Umale P."/>
            <person name="Araujo A.C."/>
            <person name="Kozik A."/>
            <person name="Kim K.D."/>
            <person name="Burow M.D."/>
            <person name="Varshney R.K."/>
            <person name="Wang X."/>
            <person name="Zhang X."/>
            <person name="Barkley N."/>
            <person name="Guimaraes P.M."/>
            <person name="Isobe S."/>
            <person name="Guo B."/>
            <person name="Liao B."/>
            <person name="Stalker H.T."/>
            <person name="Schmitz R.J."/>
            <person name="Scheffler B.E."/>
            <person name="Leal-Bertioli S.C."/>
            <person name="Xun X."/>
            <person name="Jackson S.A."/>
            <person name="Michelmore R."/>
            <person name="Ozias-Akins P."/>
        </authorList>
    </citation>
    <scope>NUCLEOTIDE SEQUENCE [LARGE SCALE GENOMIC DNA]</scope>
    <source>
        <strain evidence="4">cv. V14167</strain>
    </source>
</reference>
<dbReference type="GeneID" id="107490008"/>
<dbReference type="GO" id="GO:0043139">
    <property type="term" value="F:5'-3' DNA helicase activity"/>
    <property type="evidence" value="ECO:0007669"/>
    <property type="project" value="UniProtKB-EC"/>
</dbReference>
<dbReference type="Pfam" id="PF14214">
    <property type="entry name" value="Helitron_like_N"/>
    <property type="match status" value="1"/>
</dbReference>
<evidence type="ECO:0000313" key="5">
    <source>
        <dbReference type="RefSeq" id="XP_015966266.1"/>
    </source>
</evidence>
<dbReference type="Pfam" id="PF05970">
    <property type="entry name" value="PIF1"/>
    <property type="match status" value="1"/>
</dbReference>
<proteinExistence type="inferred from homology"/>
<keyword evidence="1" id="KW-0234">DNA repair</keyword>
<dbReference type="RefSeq" id="XP_015966266.1">
    <property type="nucleotide sequence ID" value="XM_016110780.1"/>
</dbReference>
<keyword evidence="1" id="KW-0233">DNA recombination</keyword>
<comment type="similarity">
    <text evidence="1">Belongs to the helicase family.</text>
</comment>
<keyword evidence="1" id="KW-0378">Hydrolase</keyword>
<dbReference type="PANTHER" id="PTHR10492:SF93">
    <property type="entry name" value="ATP-DEPENDENT DNA HELICASE"/>
    <property type="match status" value="1"/>
</dbReference>
<dbReference type="GO" id="GO:0005524">
    <property type="term" value="F:ATP binding"/>
    <property type="evidence" value="ECO:0007669"/>
    <property type="project" value="UniProtKB-KW"/>
</dbReference>
<feature type="domain" description="DNA helicase Pif1-like DEAD-box helicase" evidence="2">
    <location>
        <begin position="621"/>
        <end position="656"/>
    </location>
</feature>
<keyword evidence="1" id="KW-0347">Helicase</keyword>
<dbReference type="GO" id="GO:0016787">
    <property type="term" value="F:hydrolase activity"/>
    <property type="evidence" value="ECO:0007669"/>
    <property type="project" value="UniProtKB-KW"/>
</dbReference>
<dbReference type="PANTHER" id="PTHR10492">
    <property type="match status" value="1"/>
</dbReference>
<dbReference type="Proteomes" id="UP000515211">
    <property type="component" value="Chromosome 5"/>
</dbReference>
<sequence>MTGESPLILRSKRLFQQFLVDAYTMVESKRLKFFRCKQPQLRVDKYKCLHESLINGDVDAARLGKRIILPSTFIGGPRYAGYPSYFITMTYNPEWDEIRREVTSIGLKAEDRPDILCRIFKIKLDGLIDDLKEGKIFGKILGYVCTIEFQKRGLPHAHILLFMSNEFKPQTPDDIDKHITAEIPDENERPNLHRAVQNYMVHGPCGPYNKNSPCMKNGSCSKFYPKEFRQRTLIDEAGFPKYRRTDNGRTVKKRECVLDIKFIVPYNPELLLKFGCHINVEYTCQTSSTKYLFKYVHKDNDRVTTTLYNTGDLSEATQVVDEIRNYYDCRYISACEAVWRLFGYEIQEKEPFVIRLPFHLEDEQHVVYGETSNVNDIVERAISHKSMFLGWMAANMSYPYARSLTYAEFPTKFVWKDDSSKWFPRKKGFAIGRLTHVPAANTEEYYQRLLLNTQRGCTSFQDIRTVEGTIYATYRDACFALGLLQDDKEFIDAIKEASSWASGSYVRRLFVILLTSNNISRPEHVWDRCWHELSDDILYRQRAVMNMSELTMSDDEIKQLCLMDIDKTLYSYGKTLKDYPSMPLATEVDNSLLTERVIREELNFNRDDLKKNASDMLAIATPEQRYAFDKIVTAVYCDEGGFFSVYGHGGTGKTFL</sequence>
<dbReference type="AlphaFoldDB" id="A0A6P4DCZ7"/>
<reference evidence="5" key="2">
    <citation type="submission" date="2025-08" db="UniProtKB">
        <authorList>
            <consortium name="RefSeq"/>
        </authorList>
    </citation>
    <scope>IDENTIFICATION</scope>
    <source>
        <tissue evidence="5">Whole plant</tissue>
    </source>
</reference>
<comment type="cofactor">
    <cofactor evidence="1">
        <name>Mg(2+)</name>
        <dbReference type="ChEBI" id="CHEBI:18420"/>
    </cofactor>
</comment>
<dbReference type="EC" id="5.6.2.3" evidence="1"/>
<comment type="catalytic activity">
    <reaction evidence="1">
        <text>ATP + H2O = ADP + phosphate + H(+)</text>
        <dbReference type="Rhea" id="RHEA:13065"/>
        <dbReference type="ChEBI" id="CHEBI:15377"/>
        <dbReference type="ChEBI" id="CHEBI:15378"/>
        <dbReference type="ChEBI" id="CHEBI:30616"/>
        <dbReference type="ChEBI" id="CHEBI:43474"/>
        <dbReference type="ChEBI" id="CHEBI:456216"/>
        <dbReference type="EC" id="5.6.2.3"/>
    </reaction>
</comment>
<evidence type="ECO:0000313" key="4">
    <source>
        <dbReference type="Proteomes" id="UP000515211"/>
    </source>
</evidence>
<evidence type="ECO:0000259" key="3">
    <source>
        <dbReference type="Pfam" id="PF14214"/>
    </source>
</evidence>
<organism evidence="4 5">
    <name type="scientific">Arachis duranensis</name>
    <name type="common">Wild peanut</name>
    <dbReference type="NCBI Taxonomy" id="130453"/>
    <lineage>
        <taxon>Eukaryota</taxon>
        <taxon>Viridiplantae</taxon>
        <taxon>Streptophyta</taxon>
        <taxon>Embryophyta</taxon>
        <taxon>Tracheophyta</taxon>
        <taxon>Spermatophyta</taxon>
        <taxon>Magnoliopsida</taxon>
        <taxon>eudicotyledons</taxon>
        <taxon>Gunneridae</taxon>
        <taxon>Pentapetalae</taxon>
        <taxon>rosids</taxon>
        <taxon>fabids</taxon>
        <taxon>Fabales</taxon>
        <taxon>Fabaceae</taxon>
        <taxon>Papilionoideae</taxon>
        <taxon>50 kb inversion clade</taxon>
        <taxon>dalbergioids sensu lato</taxon>
        <taxon>Dalbergieae</taxon>
        <taxon>Pterocarpus clade</taxon>
        <taxon>Arachis</taxon>
    </lineage>
</organism>
<keyword evidence="4" id="KW-1185">Reference proteome</keyword>
<dbReference type="GO" id="GO:0006310">
    <property type="term" value="P:DNA recombination"/>
    <property type="evidence" value="ECO:0007669"/>
    <property type="project" value="UniProtKB-KW"/>
</dbReference>
<name>A0A6P4DCZ7_ARADU</name>
<keyword evidence="1" id="KW-0547">Nucleotide-binding</keyword>
<gene>
    <name evidence="5" type="primary">LOC107490008</name>
</gene>
<evidence type="ECO:0000259" key="2">
    <source>
        <dbReference type="Pfam" id="PF05970"/>
    </source>
</evidence>
<dbReference type="InterPro" id="IPR025476">
    <property type="entry name" value="Helitron_helicase-like"/>
</dbReference>
<protein>
    <recommendedName>
        <fullName evidence="1">ATP-dependent DNA helicase</fullName>
        <ecNumber evidence="1">5.6.2.3</ecNumber>
    </recommendedName>
</protein>
<dbReference type="KEGG" id="adu:107490008"/>